<dbReference type="GeneID" id="93293867"/>
<dbReference type="OrthoDB" id="9812921at2"/>
<reference evidence="3 4" key="1">
    <citation type="submission" date="2018-06" db="EMBL/GenBank/DDBJ databases">
        <authorList>
            <consortium name="Pathogen Informatics"/>
            <person name="Doyle S."/>
        </authorList>
    </citation>
    <scope>NUCLEOTIDE SEQUENCE [LARGE SCALE GENOMIC DNA]</scope>
    <source>
        <strain evidence="3 4">NCTC11370</strain>
    </source>
</reference>
<dbReference type="Pfam" id="PF07676">
    <property type="entry name" value="PD40"/>
    <property type="match status" value="3"/>
</dbReference>
<evidence type="ECO:0000313" key="3">
    <source>
        <dbReference type="EMBL" id="STO22878.1"/>
    </source>
</evidence>
<sequence>MRIYLFLFVLIYCAVVQAKPLIAFERYGFIWTANIDGTNAKKITQGYIPEISPDGKYIAFNLVEKSPSGNRYLAIIELESGKITQLKNIPSENNFNPVWSPDSKKLLFNTFINSNWHLALIDRNDSGYRLINNTENEYSPAWAADGKSFFSHDLDSIYWLDLQGNVIKKWQINSIIPRGSMSSASRMNSSPNGKMLIMDVDMDETIHRKNWDEPPLALWVLHLDSGKTNRITPKGMLAWSPFWIDSDTYVFLGQEINEKTPSLHRGSLKNPSEGLLLHNVQTPSVSRQAALEQQEKSGLTIEKSGPPLFEDRKTAG</sequence>
<dbReference type="AlphaFoldDB" id="A0A377GEW2"/>
<dbReference type="SUPFAM" id="SSF69304">
    <property type="entry name" value="Tricorn protease N-terminal domain"/>
    <property type="match status" value="1"/>
</dbReference>
<accession>A0A377GEW2</accession>
<feature type="region of interest" description="Disordered" evidence="2">
    <location>
        <begin position="285"/>
        <end position="316"/>
    </location>
</feature>
<dbReference type="STRING" id="1094715.GCA_000236165_02966"/>
<dbReference type="InterPro" id="IPR011659">
    <property type="entry name" value="WD40"/>
</dbReference>
<evidence type="ECO:0000256" key="1">
    <source>
        <dbReference type="ARBA" id="ARBA00009820"/>
    </source>
</evidence>
<dbReference type="Gene3D" id="2.120.10.30">
    <property type="entry name" value="TolB, C-terminal domain"/>
    <property type="match status" value="1"/>
</dbReference>
<dbReference type="PANTHER" id="PTHR36842:SF1">
    <property type="entry name" value="PROTEIN TOLB"/>
    <property type="match status" value="1"/>
</dbReference>
<dbReference type="InterPro" id="IPR011042">
    <property type="entry name" value="6-blade_b-propeller_TolB-like"/>
</dbReference>
<evidence type="ECO:0000313" key="4">
    <source>
        <dbReference type="Proteomes" id="UP000254554"/>
    </source>
</evidence>
<protein>
    <submittedName>
        <fullName evidence="3">Translocation protein TolB</fullName>
    </submittedName>
</protein>
<dbReference type="PANTHER" id="PTHR36842">
    <property type="entry name" value="PROTEIN TOLB HOMOLOG"/>
    <property type="match status" value="1"/>
</dbReference>
<dbReference type="EMBL" id="UGGT01000001">
    <property type="protein sequence ID" value="STO22878.1"/>
    <property type="molecule type" value="Genomic_DNA"/>
</dbReference>
<keyword evidence="4" id="KW-1185">Reference proteome</keyword>
<evidence type="ECO:0000256" key="2">
    <source>
        <dbReference type="SAM" id="MobiDB-lite"/>
    </source>
</evidence>
<name>A0A377GEW2_9GAMM</name>
<dbReference type="Proteomes" id="UP000254554">
    <property type="component" value="Unassembled WGS sequence"/>
</dbReference>
<proteinExistence type="inferred from homology"/>
<organism evidence="3 4">
    <name type="scientific">Fluoribacter dumoffii</name>
    <dbReference type="NCBI Taxonomy" id="463"/>
    <lineage>
        <taxon>Bacteria</taxon>
        <taxon>Pseudomonadati</taxon>
        <taxon>Pseudomonadota</taxon>
        <taxon>Gammaproteobacteria</taxon>
        <taxon>Legionellales</taxon>
        <taxon>Legionellaceae</taxon>
        <taxon>Fluoribacter</taxon>
    </lineage>
</organism>
<comment type="similarity">
    <text evidence="1">Belongs to the TolB family.</text>
</comment>
<dbReference type="RefSeq" id="WP_010654998.1">
    <property type="nucleotide sequence ID" value="NZ_JAPHOO010000002.1"/>
</dbReference>
<gene>
    <name evidence="3" type="ORF">NCTC11370_02980</name>
</gene>